<protein>
    <recommendedName>
        <fullName evidence="3">Cyanobacterial TRADD-N associated 2 transmembrane domain-containing protein</fullName>
    </recommendedName>
</protein>
<comment type="caution">
    <text evidence="4">The sequence shown here is derived from an EMBL/GenBank/DDBJ whole genome shotgun (WGS) entry which is preliminary data.</text>
</comment>
<organism evidence="4 5">
    <name type="scientific">Agathobacter rectalis</name>
    <dbReference type="NCBI Taxonomy" id="39491"/>
    <lineage>
        <taxon>Bacteria</taxon>
        <taxon>Bacillati</taxon>
        <taxon>Bacillota</taxon>
        <taxon>Clostridia</taxon>
        <taxon>Lachnospirales</taxon>
        <taxon>Lachnospiraceae</taxon>
        <taxon>Agathobacter</taxon>
    </lineage>
</organism>
<evidence type="ECO:0000256" key="2">
    <source>
        <dbReference type="SAM" id="Phobius"/>
    </source>
</evidence>
<feature type="transmembrane region" description="Helical" evidence="2">
    <location>
        <begin position="154"/>
        <end position="175"/>
    </location>
</feature>
<keyword evidence="1" id="KW-0175">Coiled coil</keyword>
<keyword evidence="2" id="KW-0812">Transmembrane</keyword>
<reference evidence="4 5" key="1">
    <citation type="submission" date="2018-08" db="EMBL/GenBank/DDBJ databases">
        <title>A genome reference for cultivated species of the human gut microbiota.</title>
        <authorList>
            <person name="Zou Y."/>
            <person name="Xue W."/>
            <person name="Luo G."/>
        </authorList>
    </citation>
    <scope>NUCLEOTIDE SEQUENCE [LARGE SCALE GENOMIC DNA]</scope>
    <source>
        <strain evidence="4 5">OM08-12AT</strain>
    </source>
</reference>
<evidence type="ECO:0000313" key="5">
    <source>
        <dbReference type="Proteomes" id="UP000260717"/>
    </source>
</evidence>
<evidence type="ECO:0000313" key="4">
    <source>
        <dbReference type="EMBL" id="RGM51546.1"/>
    </source>
</evidence>
<sequence>MFDFLLNNSSEIVTMLISICATIIPIPMIVKNIIEKLNEANKTKIELKNAEKKLMELTINENDLEAILNSVIYEKEDVQQDKDTSTPSSPKPPKYDINILHSSKATTLKELYEKRNTDKSLKKISFTLAVIMSIIGTIILFTGILISLFTKKEIGWITTSSGAIIEVVASIYFWLVNRTMKEVKDNSKQLEKTEDLFTAIELVEKISDVSVKDEVYKNIIENLMNQEKSK</sequence>
<name>A0A3E4XAS0_9FIRM</name>
<dbReference type="AlphaFoldDB" id="A0A3E4XAS0"/>
<feature type="transmembrane region" description="Helical" evidence="2">
    <location>
        <begin position="124"/>
        <end position="148"/>
    </location>
</feature>
<evidence type="ECO:0000259" key="3">
    <source>
        <dbReference type="Pfam" id="PF20712"/>
    </source>
</evidence>
<proteinExistence type="predicted"/>
<accession>A0A3E4XAS0</accession>
<dbReference type="Pfam" id="PF20712">
    <property type="entry name" value="CyanoTRADDas_TM"/>
    <property type="match status" value="1"/>
</dbReference>
<dbReference type="Proteomes" id="UP000260717">
    <property type="component" value="Unassembled WGS sequence"/>
</dbReference>
<keyword evidence="2" id="KW-1133">Transmembrane helix</keyword>
<dbReference type="InterPro" id="IPR048567">
    <property type="entry name" value="CyanoTRADDas_TM"/>
</dbReference>
<evidence type="ECO:0000256" key="1">
    <source>
        <dbReference type="SAM" id="Coils"/>
    </source>
</evidence>
<feature type="domain" description="Cyanobacterial TRADD-N associated 2 transmembrane" evidence="3">
    <location>
        <begin position="123"/>
        <end position="182"/>
    </location>
</feature>
<feature type="coiled-coil region" evidence="1">
    <location>
        <begin position="30"/>
        <end position="67"/>
    </location>
</feature>
<keyword evidence="2" id="KW-0472">Membrane</keyword>
<gene>
    <name evidence="4" type="ORF">DXC13_04060</name>
</gene>
<dbReference type="EMBL" id="QSTI01000004">
    <property type="protein sequence ID" value="RGM51546.1"/>
    <property type="molecule type" value="Genomic_DNA"/>
</dbReference>
<dbReference type="RefSeq" id="WP_117714560.1">
    <property type="nucleotide sequence ID" value="NZ_QSTI01000004.1"/>
</dbReference>
<feature type="transmembrane region" description="Helical" evidence="2">
    <location>
        <begin position="12"/>
        <end position="34"/>
    </location>
</feature>